<keyword evidence="3" id="KW-1185">Reference proteome</keyword>
<evidence type="ECO:0008006" key="4">
    <source>
        <dbReference type="Google" id="ProtNLM"/>
    </source>
</evidence>
<gene>
    <name evidence="2" type="ORF">RRG08_026187</name>
</gene>
<evidence type="ECO:0000256" key="1">
    <source>
        <dbReference type="SAM" id="MobiDB-lite"/>
    </source>
</evidence>
<accession>A0AAE0ZAD4</accession>
<dbReference type="Proteomes" id="UP001283361">
    <property type="component" value="Unassembled WGS sequence"/>
</dbReference>
<name>A0AAE0ZAD4_9GAST</name>
<dbReference type="AlphaFoldDB" id="A0AAE0ZAD4"/>
<comment type="caution">
    <text evidence="2">The sequence shown here is derived from an EMBL/GenBank/DDBJ whole genome shotgun (WGS) entry which is preliminary data.</text>
</comment>
<proteinExistence type="predicted"/>
<sequence length="260" mass="30182">MNAVLQWLVLFHSRRVSQITAGRYFTWHSVWKAMVLSHNAFHKLYRFGSLIQRMSSETRRFFPPPPPDPIDERGNHEETEHTPREDKPPPPRLDSMTFPTNRLPQLNVPIIKRLPDVGQSLEVDQHDPGSNHNIDPNLPLPVVPEKTMFNLWEKTQTQTEVRWSRPENAGNFNSVLYQIEIKSGESGEWQSLAENYQPLYRVYFAEGKALFGRTRLSQDSTVTMVNLRVRPVGVFTNNGRQERKLGPWCENIVFSLEAKH</sequence>
<feature type="compositionally biased region" description="Basic and acidic residues" evidence="1">
    <location>
        <begin position="70"/>
        <end position="89"/>
    </location>
</feature>
<reference evidence="2" key="1">
    <citation type="journal article" date="2023" name="G3 (Bethesda)">
        <title>A reference genome for the long-term kleptoplast-retaining sea slug Elysia crispata morphotype clarki.</title>
        <authorList>
            <person name="Eastman K.E."/>
            <person name="Pendleton A.L."/>
            <person name="Shaikh M.A."/>
            <person name="Suttiyut T."/>
            <person name="Ogas R."/>
            <person name="Tomko P."/>
            <person name="Gavelis G."/>
            <person name="Widhalm J.R."/>
            <person name="Wisecaver J.H."/>
        </authorList>
    </citation>
    <scope>NUCLEOTIDE SEQUENCE</scope>
    <source>
        <strain evidence="2">ECLA1</strain>
    </source>
</reference>
<feature type="region of interest" description="Disordered" evidence="1">
    <location>
        <begin position="58"/>
        <end position="100"/>
    </location>
</feature>
<protein>
    <recommendedName>
        <fullName evidence="4">Fibronectin type-III domain-containing protein</fullName>
    </recommendedName>
</protein>
<dbReference type="EMBL" id="JAWDGP010004277">
    <property type="protein sequence ID" value="KAK3765714.1"/>
    <property type="molecule type" value="Genomic_DNA"/>
</dbReference>
<evidence type="ECO:0000313" key="2">
    <source>
        <dbReference type="EMBL" id="KAK3765714.1"/>
    </source>
</evidence>
<organism evidence="2 3">
    <name type="scientific">Elysia crispata</name>
    <name type="common">lettuce slug</name>
    <dbReference type="NCBI Taxonomy" id="231223"/>
    <lineage>
        <taxon>Eukaryota</taxon>
        <taxon>Metazoa</taxon>
        <taxon>Spiralia</taxon>
        <taxon>Lophotrochozoa</taxon>
        <taxon>Mollusca</taxon>
        <taxon>Gastropoda</taxon>
        <taxon>Heterobranchia</taxon>
        <taxon>Euthyneura</taxon>
        <taxon>Panpulmonata</taxon>
        <taxon>Sacoglossa</taxon>
        <taxon>Placobranchoidea</taxon>
        <taxon>Plakobranchidae</taxon>
        <taxon>Elysia</taxon>
    </lineage>
</organism>
<evidence type="ECO:0000313" key="3">
    <source>
        <dbReference type="Proteomes" id="UP001283361"/>
    </source>
</evidence>